<dbReference type="PANTHER" id="PTHR38459:SF1">
    <property type="entry name" value="PROPHAGE BACTOPRENOL-LINKED GLUCOSE TRANSLOCASE HOMOLOG"/>
    <property type="match status" value="1"/>
</dbReference>
<comment type="similarity">
    <text evidence="2">Belongs to the GtrA family.</text>
</comment>
<evidence type="ECO:0000256" key="3">
    <source>
        <dbReference type="ARBA" id="ARBA00022692"/>
    </source>
</evidence>
<evidence type="ECO:0000313" key="9">
    <source>
        <dbReference type="Proteomes" id="UP000541969"/>
    </source>
</evidence>
<feature type="domain" description="GtrA/DPMS transmembrane" evidence="7">
    <location>
        <begin position="7"/>
        <end position="123"/>
    </location>
</feature>
<evidence type="ECO:0000256" key="4">
    <source>
        <dbReference type="ARBA" id="ARBA00022989"/>
    </source>
</evidence>
<keyword evidence="3 6" id="KW-0812">Transmembrane</keyword>
<dbReference type="InterPro" id="IPR051401">
    <property type="entry name" value="GtrA_CellWall_Glycosyl"/>
</dbReference>
<keyword evidence="5 6" id="KW-0472">Membrane</keyword>
<dbReference type="PANTHER" id="PTHR38459">
    <property type="entry name" value="PROPHAGE BACTOPRENOL-LINKED GLUCOSE TRANSLOCASE HOMOLOG"/>
    <property type="match status" value="1"/>
</dbReference>
<evidence type="ECO:0000256" key="2">
    <source>
        <dbReference type="ARBA" id="ARBA00009399"/>
    </source>
</evidence>
<dbReference type="InterPro" id="IPR007267">
    <property type="entry name" value="GtrA_DPMS_TM"/>
</dbReference>
<comment type="caution">
    <text evidence="8">The sequence shown here is derived from an EMBL/GenBank/DDBJ whole genome shotgun (WGS) entry which is preliminary data.</text>
</comment>
<evidence type="ECO:0000256" key="5">
    <source>
        <dbReference type="ARBA" id="ARBA00023136"/>
    </source>
</evidence>
<feature type="transmembrane region" description="Helical" evidence="6">
    <location>
        <begin position="97"/>
        <end position="116"/>
    </location>
</feature>
<evidence type="ECO:0000256" key="1">
    <source>
        <dbReference type="ARBA" id="ARBA00004141"/>
    </source>
</evidence>
<keyword evidence="4 6" id="KW-1133">Transmembrane helix</keyword>
<dbReference type="EMBL" id="JACBZT010000001">
    <property type="protein sequence ID" value="NYJ04629.1"/>
    <property type="molecule type" value="Genomic_DNA"/>
</dbReference>
<evidence type="ECO:0000256" key="6">
    <source>
        <dbReference type="SAM" id="Phobius"/>
    </source>
</evidence>
<organism evidence="8 9">
    <name type="scientific">Petropleomorpha daqingensis</name>
    <dbReference type="NCBI Taxonomy" id="2026353"/>
    <lineage>
        <taxon>Bacteria</taxon>
        <taxon>Bacillati</taxon>
        <taxon>Actinomycetota</taxon>
        <taxon>Actinomycetes</taxon>
        <taxon>Geodermatophilales</taxon>
        <taxon>Geodermatophilaceae</taxon>
        <taxon>Petropleomorpha</taxon>
    </lineage>
</organism>
<sequence length="140" mass="14921">MKGSLLRFLLVGGTTVLIDAVVYQLLLLGDVPHGWAKASSFIAGALFAYVANWRFTFKGQHHRWSLVAFVVVYLCALGLNVGVNALVLAILGSSATWAVGTAFVLATGASAAWNFLGMARFVFRSPVRDPEPVEVAGPRG</sequence>
<evidence type="ECO:0000313" key="8">
    <source>
        <dbReference type="EMBL" id="NYJ04629.1"/>
    </source>
</evidence>
<evidence type="ECO:0000259" key="7">
    <source>
        <dbReference type="Pfam" id="PF04138"/>
    </source>
</evidence>
<feature type="transmembrane region" description="Helical" evidence="6">
    <location>
        <begin position="64"/>
        <end position="91"/>
    </location>
</feature>
<accession>A0A853CBW5</accession>
<reference evidence="8 9" key="1">
    <citation type="submission" date="2020-07" db="EMBL/GenBank/DDBJ databases">
        <title>Sequencing the genomes of 1000 actinobacteria strains.</title>
        <authorList>
            <person name="Klenk H.-P."/>
        </authorList>
    </citation>
    <scope>NUCLEOTIDE SEQUENCE [LARGE SCALE GENOMIC DNA]</scope>
    <source>
        <strain evidence="8 9">DSM 104001</strain>
    </source>
</reference>
<dbReference type="GO" id="GO:0005886">
    <property type="term" value="C:plasma membrane"/>
    <property type="evidence" value="ECO:0007669"/>
    <property type="project" value="TreeGrafter"/>
</dbReference>
<protein>
    <submittedName>
        <fullName evidence="8">Putative flippase GtrA</fullName>
    </submittedName>
</protein>
<gene>
    <name evidence="8" type="ORF">GGQ55_000907</name>
</gene>
<proteinExistence type="inferred from homology"/>
<feature type="transmembrane region" description="Helical" evidence="6">
    <location>
        <begin position="34"/>
        <end position="52"/>
    </location>
</feature>
<dbReference type="RefSeq" id="WP_179715324.1">
    <property type="nucleotide sequence ID" value="NZ_JACBZT010000001.1"/>
</dbReference>
<feature type="transmembrane region" description="Helical" evidence="6">
    <location>
        <begin position="7"/>
        <end position="28"/>
    </location>
</feature>
<dbReference type="GO" id="GO:0000271">
    <property type="term" value="P:polysaccharide biosynthetic process"/>
    <property type="evidence" value="ECO:0007669"/>
    <property type="project" value="InterPro"/>
</dbReference>
<dbReference type="AlphaFoldDB" id="A0A853CBW5"/>
<dbReference type="Pfam" id="PF04138">
    <property type="entry name" value="GtrA_DPMS_TM"/>
    <property type="match status" value="1"/>
</dbReference>
<name>A0A853CBW5_9ACTN</name>
<comment type="subcellular location">
    <subcellularLocation>
        <location evidence="1">Membrane</location>
        <topology evidence="1">Multi-pass membrane protein</topology>
    </subcellularLocation>
</comment>
<dbReference type="Proteomes" id="UP000541969">
    <property type="component" value="Unassembled WGS sequence"/>
</dbReference>
<keyword evidence="9" id="KW-1185">Reference proteome</keyword>